<evidence type="ECO:0000313" key="2">
    <source>
        <dbReference type="EMBL" id="CBY19990.1"/>
    </source>
</evidence>
<dbReference type="EMBL" id="FN653207">
    <property type="protein sequence ID" value="CBY19990.1"/>
    <property type="molecule type" value="Genomic_DNA"/>
</dbReference>
<name>E4XVB7_OIKDI</name>
<keyword evidence="3" id="KW-1185">Reference proteome</keyword>
<gene>
    <name evidence="2" type="ORF">GSOID_T00005443001</name>
</gene>
<evidence type="ECO:0000313" key="3">
    <source>
        <dbReference type="Proteomes" id="UP000001307"/>
    </source>
</evidence>
<dbReference type="InParanoid" id="E4XVB7"/>
<dbReference type="Gene3D" id="3.40.50.620">
    <property type="entry name" value="HUPs"/>
    <property type="match status" value="1"/>
</dbReference>
<accession>E4XVB7</accession>
<organism evidence="2">
    <name type="scientific">Oikopleura dioica</name>
    <name type="common">Tunicate</name>
    <dbReference type="NCBI Taxonomy" id="34765"/>
    <lineage>
        <taxon>Eukaryota</taxon>
        <taxon>Metazoa</taxon>
        <taxon>Chordata</taxon>
        <taxon>Tunicata</taxon>
        <taxon>Appendicularia</taxon>
        <taxon>Copelata</taxon>
        <taxon>Oikopleuridae</taxon>
        <taxon>Oikopleura</taxon>
    </lineage>
</organism>
<feature type="domain" description="DUF218" evidence="1">
    <location>
        <begin position="1"/>
        <end position="70"/>
    </location>
</feature>
<dbReference type="Proteomes" id="UP000001307">
    <property type="component" value="Unassembled WGS sequence"/>
</dbReference>
<dbReference type="InterPro" id="IPR014729">
    <property type="entry name" value="Rossmann-like_a/b/a_fold"/>
</dbReference>
<evidence type="ECO:0000259" key="1">
    <source>
        <dbReference type="Pfam" id="PF02698"/>
    </source>
</evidence>
<dbReference type="OrthoDB" id="10419635at2759"/>
<dbReference type="InterPro" id="IPR003848">
    <property type="entry name" value="DUF218"/>
</dbReference>
<dbReference type="Pfam" id="PF02698">
    <property type="entry name" value="DUF218"/>
    <property type="match status" value="1"/>
</dbReference>
<proteinExistence type="predicted"/>
<dbReference type="AlphaFoldDB" id="E4XVB7"/>
<protein>
    <recommendedName>
        <fullName evidence="1">DUF218 domain-containing protein</fullName>
    </recommendedName>
</protein>
<reference evidence="2" key="1">
    <citation type="journal article" date="2010" name="Science">
        <title>Plasticity of animal genome architecture unmasked by rapid evolution of a pelagic tunicate.</title>
        <authorList>
            <person name="Denoeud F."/>
            <person name="Henriet S."/>
            <person name="Mungpakdee S."/>
            <person name="Aury J.M."/>
            <person name="Da Silva C."/>
            <person name="Brinkmann H."/>
            <person name="Mikhaleva J."/>
            <person name="Olsen L.C."/>
            <person name="Jubin C."/>
            <person name="Canestro C."/>
            <person name="Bouquet J.M."/>
            <person name="Danks G."/>
            <person name="Poulain J."/>
            <person name="Campsteijn C."/>
            <person name="Adamski M."/>
            <person name="Cross I."/>
            <person name="Yadetie F."/>
            <person name="Muffato M."/>
            <person name="Louis A."/>
            <person name="Butcher S."/>
            <person name="Tsagkogeorga G."/>
            <person name="Konrad A."/>
            <person name="Singh S."/>
            <person name="Jensen M.F."/>
            <person name="Cong E.H."/>
            <person name="Eikeseth-Otteraa H."/>
            <person name="Noel B."/>
            <person name="Anthouard V."/>
            <person name="Porcel B.M."/>
            <person name="Kachouri-Lafond R."/>
            <person name="Nishino A."/>
            <person name="Ugolini M."/>
            <person name="Chourrout P."/>
            <person name="Nishida H."/>
            <person name="Aasland R."/>
            <person name="Huzurbazar S."/>
            <person name="Westhof E."/>
            <person name="Delsuc F."/>
            <person name="Lehrach H."/>
            <person name="Reinhardt R."/>
            <person name="Weissenbach J."/>
            <person name="Roy S.W."/>
            <person name="Artiguenave F."/>
            <person name="Postlethwait J.H."/>
            <person name="Manak J.R."/>
            <person name="Thompson E.M."/>
            <person name="Jaillon O."/>
            <person name="Du Pasquier L."/>
            <person name="Boudinot P."/>
            <person name="Liberles D.A."/>
            <person name="Volff J.N."/>
            <person name="Philippe H."/>
            <person name="Lenhard B."/>
            <person name="Roest Crollius H."/>
            <person name="Wincker P."/>
            <person name="Chourrout D."/>
        </authorList>
    </citation>
    <scope>NUCLEOTIDE SEQUENCE [LARGE SCALE GENOMIC DNA]</scope>
</reference>
<sequence length="141" mass="16313">MSQIAVEEFNADSTKIVLENKARNTVQNFQYGFEIIAQLCKSNFAVVVTIVTSDYHAARTFYVAHSVLRNMPSHRPLELQLEVASAFTEDREFRHKKLSDEEAKLESTVGYLLNKYHLKPLPQNYFLTALSMIENENRRSR</sequence>